<keyword evidence="1" id="KW-0614">Plasmid</keyword>
<proteinExistence type="predicted"/>
<sequence length="105" mass="12154">MEYRKLIRDYIPAIITAAGRSCETRVLDQQEFLVALREKLVEEAQEVRTAREDQLPTELADVLEVFETLLAAHGVSMEEVRLLQAERRRDRGGFASRLQLIRVQE</sequence>
<evidence type="ECO:0000313" key="1">
    <source>
        <dbReference type="EMBL" id="UOQ69174.1"/>
    </source>
</evidence>
<evidence type="ECO:0000313" key="2">
    <source>
        <dbReference type="Proteomes" id="UP000830401"/>
    </source>
</evidence>
<dbReference type="InterPro" id="IPR038735">
    <property type="entry name" value="MSMEG_1276-like_NTP-PPase_dom"/>
</dbReference>
<dbReference type="Gene3D" id="1.10.287.1080">
    <property type="entry name" value="MazG-like"/>
    <property type="match status" value="1"/>
</dbReference>
<dbReference type="CDD" id="cd11532">
    <property type="entry name" value="NTP-PPase_COG4997"/>
    <property type="match status" value="1"/>
</dbReference>
<keyword evidence="2" id="KW-1185">Reference proteome</keyword>
<reference evidence="1" key="1">
    <citation type="submission" date="2022-04" db="EMBL/GenBank/DDBJ databases">
        <title>Hymenobacter sp. isolated from the air.</title>
        <authorList>
            <person name="Won M."/>
            <person name="Lee C.-M."/>
            <person name="Woen H.-Y."/>
            <person name="Kwon S.-W."/>
        </authorList>
    </citation>
    <scope>NUCLEOTIDE SEQUENCE</scope>
    <source>
        <strain evidence="1">5420S-77</strain>
        <plasmid evidence="1">unnamed3</plasmid>
    </source>
</reference>
<accession>A0ABY4GFS7</accession>
<dbReference type="Proteomes" id="UP000830401">
    <property type="component" value="Plasmid unnamed3"/>
</dbReference>
<dbReference type="EMBL" id="CP095064">
    <property type="protein sequence ID" value="UOQ69174.1"/>
    <property type="molecule type" value="Genomic_DNA"/>
</dbReference>
<organism evidence="1 2">
    <name type="scientific">Hymenobacter volaticus</name>
    <dbReference type="NCBI Taxonomy" id="2932254"/>
    <lineage>
        <taxon>Bacteria</taxon>
        <taxon>Pseudomonadati</taxon>
        <taxon>Bacteroidota</taxon>
        <taxon>Cytophagia</taxon>
        <taxon>Cytophagales</taxon>
        <taxon>Hymenobacteraceae</taxon>
        <taxon>Hymenobacter</taxon>
    </lineage>
</organism>
<gene>
    <name evidence="1" type="ORF">MUN86_26020</name>
</gene>
<dbReference type="SUPFAM" id="SSF101386">
    <property type="entry name" value="all-alpha NTP pyrophosphatases"/>
    <property type="match status" value="1"/>
</dbReference>
<name>A0ABY4GFS7_9BACT</name>
<protein>
    <submittedName>
        <fullName evidence="1">Nucleoside triphosphate pyrophosphohydrolase</fullName>
    </submittedName>
</protein>
<geneLocation type="plasmid" evidence="1 2">
    <name>unnamed3</name>
</geneLocation>
<dbReference type="RefSeq" id="WP_245126928.1">
    <property type="nucleotide sequence ID" value="NZ_CP095064.1"/>
</dbReference>